<dbReference type="PROSITE" id="PS50103">
    <property type="entry name" value="ZF_C3H1"/>
    <property type="match status" value="1"/>
</dbReference>
<dbReference type="AlphaFoldDB" id="B8MFM8"/>
<evidence type="ECO:0000256" key="1">
    <source>
        <dbReference type="PROSITE-ProRule" id="PRU00723"/>
    </source>
</evidence>
<dbReference type="InParanoid" id="B8MFM8"/>
<evidence type="ECO:0000313" key="4">
    <source>
        <dbReference type="Proteomes" id="UP000001745"/>
    </source>
</evidence>
<dbReference type="Gene3D" id="4.10.1000.10">
    <property type="entry name" value="Zinc finger, CCCH-type"/>
    <property type="match status" value="1"/>
</dbReference>
<keyword evidence="1" id="KW-0863">Zinc-finger</keyword>
<reference evidence="4" key="1">
    <citation type="journal article" date="2015" name="Genome Announc.">
        <title>Genome sequence of the AIDS-associated pathogen Penicillium marneffei (ATCC18224) and its near taxonomic relative Talaromyces stipitatus (ATCC10500).</title>
        <authorList>
            <person name="Nierman W.C."/>
            <person name="Fedorova-Abrams N.D."/>
            <person name="Andrianopoulos A."/>
        </authorList>
    </citation>
    <scope>NUCLEOTIDE SEQUENCE [LARGE SCALE GENOMIC DNA]</scope>
    <source>
        <strain evidence="4">ATCC 10500 / CBS 375.48 / QM 6759 / NRRL 1006</strain>
    </source>
</reference>
<protein>
    <recommendedName>
        <fullName evidence="2">C3H1-type domain-containing protein</fullName>
    </recommendedName>
</protein>
<feature type="zinc finger region" description="C3H1-type" evidence="1">
    <location>
        <begin position="1"/>
        <end position="28"/>
    </location>
</feature>
<dbReference type="PhylomeDB" id="B8MFM8"/>
<sequence>MAPKGICREFAKSGTCKFKKCKFRHKKDDQMAPHTKENPSLLSNTLSNTEREFRAWKHSIPVNRKAAPTDGRLTSIFQKALQLIDSDVGVRQSVIQALSDESGLRCIQSMTEQNFERMPGSLEEQTFRTQILPLLKTISHADVLQSLILEQSVGTIYNFLFGVGGTRASKLLRFCSEVLMHCNKNESTMEWLEASLVVFSRIVDLNSAALIQESLKDCASQFQLIFTAWVTDHPDNPLHQSRLHLERLFHRFDIGISLPNMTQKKMSKGPRARGAFVFEHDPPGGRHDNDHRDICQIRIMPTFDEISSRRVEYLPTYDPAQWHVNGPHGLLDRNFRLLREDTVGLLRDAIQLEIQPPRTLSNHNPKQRTNVYQGGRIAKLGFHKMDGFQFKFDFP</sequence>
<evidence type="ECO:0000313" key="3">
    <source>
        <dbReference type="EMBL" id="EED17018.1"/>
    </source>
</evidence>
<organism evidence="3 4">
    <name type="scientific">Talaromyces stipitatus (strain ATCC 10500 / CBS 375.48 / QM 6759 / NRRL 1006)</name>
    <name type="common">Penicillium stipitatum</name>
    <dbReference type="NCBI Taxonomy" id="441959"/>
    <lineage>
        <taxon>Eukaryota</taxon>
        <taxon>Fungi</taxon>
        <taxon>Dikarya</taxon>
        <taxon>Ascomycota</taxon>
        <taxon>Pezizomycotina</taxon>
        <taxon>Eurotiomycetes</taxon>
        <taxon>Eurotiomycetidae</taxon>
        <taxon>Eurotiales</taxon>
        <taxon>Trichocomaceae</taxon>
        <taxon>Talaromyces</taxon>
        <taxon>Talaromyces sect. Talaromyces</taxon>
    </lineage>
</organism>
<dbReference type="STRING" id="441959.B8MFM8"/>
<dbReference type="EMBL" id="EQ962656">
    <property type="protein sequence ID" value="EED17018.1"/>
    <property type="molecule type" value="Genomic_DNA"/>
</dbReference>
<proteinExistence type="predicted"/>
<dbReference type="InterPro" id="IPR000571">
    <property type="entry name" value="Znf_CCCH"/>
</dbReference>
<gene>
    <name evidence="3" type="ORF">TSTA_020750</name>
</gene>
<dbReference type="GO" id="GO:0008270">
    <property type="term" value="F:zinc ion binding"/>
    <property type="evidence" value="ECO:0007669"/>
    <property type="project" value="UniProtKB-KW"/>
</dbReference>
<feature type="domain" description="C3H1-type" evidence="2">
    <location>
        <begin position="1"/>
        <end position="28"/>
    </location>
</feature>
<keyword evidence="1" id="KW-0862">Zinc</keyword>
<dbReference type="eggNOG" id="KOG1807">
    <property type="taxonomic scope" value="Eukaryota"/>
</dbReference>
<keyword evidence="1" id="KW-0479">Metal-binding</keyword>
<dbReference type="OMA" id="DICQARI"/>
<dbReference type="RefSeq" id="XP_002484252.1">
    <property type="nucleotide sequence ID" value="XM_002484207.1"/>
</dbReference>
<dbReference type="VEuPathDB" id="FungiDB:TSTA_020750"/>
<keyword evidence="4" id="KW-1185">Reference proteome</keyword>
<evidence type="ECO:0000259" key="2">
    <source>
        <dbReference type="PROSITE" id="PS50103"/>
    </source>
</evidence>
<dbReference type="Proteomes" id="UP000001745">
    <property type="component" value="Unassembled WGS sequence"/>
</dbReference>
<dbReference type="HOGENOM" id="CLU_698642_0_0_1"/>
<accession>B8MFM8</accession>
<name>B8MFM8_TALSN</name>
<dbReference type="GeneID" id="8109337"/>
<dbReference type="OrthoDB" id="2423195at2759"/>